<evidence type="ECO:0000313" key="8">
    <source>
        <dbReference type="Proteomes" id="UP001189429"/>
    </source>
</evidence>
<gene>
    <name evidence="7" type="ORF">PCOR1329_LOCUS33001</name>
</gene>
<comment type="subcellular location">
    <subcellularLocation>
        <location evidence="1">Membrane</location>
        <topology evidence="1">Multi-pass membrane protein</topology>
    </subcellularLocation>
</comment>
<keyword evidence="8" id="KW-1185">Reference proteome</keyword>
<evidence type="ECO:0000256" key="6">
    <source>
        <dbReference type="SAM" id="Phobius"/>
    </source>
</evidence>
<dbReference type="Pfam" id="PF08449">
    <property type="entry name" value="UAA"/>
    <property type="match status" value="1"/>
</dbReference>
<feature type="transmembrane region" description="Helical" evidence="6">
    <location>
        <begin position="169"/>
        <end position="189"/>
    </location>
</feature>
<evidence type="ECO:0000256" key="4">
    <source>
        <dbReference type="ARBA" id="ARBA00022989"/>
    </source>
</evidence>
<dbReference type="EMBL" id="CAUYUJ010013658">
    <property type="protein sequence ID" value="CAK0836556.1"/>
    <property type="molecule type" value="Genomic_DNA"/>
</dbReference>
<comment type="caution">
    <text evidence="7">The sequence shown here is derived from an EMBL/GenBank/DDBJ whole genome shotgun (WGS) entry which is preliminary data.</text>
</comment>
<evidence type="ECO:0000256" key="5">
    <source>
        <dbReference type="ARBA" id="ARBA00023136"/>
    </source>
</evidence>
<feature type="transmembrane region" description="Helical" evidence="6">
    <location>
        <begin position="210"/>
        <end position="235"/>
    </location>
</feature>
<sequence>MVPRARAPARCWVLAAGFFMCHLLFETLNEALVSLPDVPHAIILWSVAAQFICCASLPRLLAPQRSACEVDASSALSPLRAWAWYVAIAAMVFVANCMSQHATLYVDFTLKIVAKSSKILPTMLIASVCGNSARYGIFDYAAGALLCVGTALFSYGSGKSPASSNSASGAWFFYGVAALGMSCLFDGLVPNAQQRVMRSGVDAATLMARTNLVGALGSVVSVGLSGNVSSVLAFAREVPHAIILVLGIGLSLAGSVTCYTELIGTAGSVFAVGVGTLRKTASILLSHVLFPGKLFDGRKASGLVLVAVGLLLAERQAMSRRASEECESKAL</sequence>
<feature type="transmembrane region" description="Helical" evidence="6">
    <location>
        <begin position="241"/>
        <end position="262"/>
    </location>
</feature>
<feature type="transmembrane region" description="Helical" evidence="6">
    <location>
        <begin position="296"/>
        <end position="313"/>
    </location>
</feature>
<keyword evidence="4 6" id="KW-1133">Transmembrane helix</keyword>
<reference evidence="7" key="1">
    <citation type="submission" date="2023-10" db="EMBL/GenBank/DDBJ databases">
        <authorList>
            <person name="Chen Y."/>
            <person name="Shah S."/>
            <person name="Dougan E. K."/>
            <person name="Thang M."/>
            <person name="Chan C."/>
        </authorList>
    </citation>
    <scope>NUCLEOTIDE SEQUENCE [LARGE SCALE GENOMIC DNA]</scope>
</reference>
<dbReference type="InterPro" id="IPR013657">
    <property type="entry name" value="SCL35B1-4/HUT1"/>
</dbReference>
<name>A0ABN9SVK3_9DINO</name>
<evidence type="ECO:0000313" key="7">
    <source>
        <dbReference type="EMBL" id="CAK0836556.1"/>
    </source>
</evidence>
<dbReference type="Proteomes" id="UP001189429">
    <property type="component" value="Unassembled WGS sequence"/>
</dbReference>
<dbReference type="PANTHER" id="PTHR10778:SF8">
    <property type="entry name" value="ADENOSINE 3'-PHOSPHO 5'-PHOSPHOSULFATE TRANSPORTER 2"/>
    <property type="match status" value="1"/>
</dbReference>
<keyword evidence="3 6" id="KW-0812">Transmembrane</keyword>
<evidence type="ECO:0000256" key="1">
    <source>
        <dbReference type="ARBA" id="ARBA00004141"/>
    </source>
</evidence>
<feature type="transmembrane region" description="Helical" evidence="6">
    <location>
        <begin position="12"/>
        <end position="29"/>
    </location>
</feature>
<feature type="transmembrane region" description="Helical" evidence="6">
    <location>
        <begin position="137"/>
        <end position="157"/>
    </location>
</feature>
<evidence type="ECO:0000256" key="3">
    <source>
        <dbReference type="ARBA" id="ARBA00022692"/>
    </source>
</evidence>
<feature type="transmembrane region" description="Helical" evidence="6">
    <location>
        <begin position="41"/>
        <end position="61"/>
    </location>
</feature>
<keyword evidence="2" id="KW-0813">Transport</keyword>
<keyword evidence="5 6" id="KW-0472">Membrane</keyword>
<protein>
    <recommendedName>
        <fullName evidence="9">Sugar phosphate transporter domain-containing protein</fullName>
    </recommendedName>
</protein>
<feature type="transmembrane region" description="Helical" evidence="6">
    <location>
        <begin position="82"/>
        <end position="106"/>
    </location>
</feature>
<evidence type="ECO:0008006" key="9">
    <source>
        <dbReference type="Google" id="ProtNLM"/>
    </source>
</evidence>
<evidence type="ECO:0000256" key="2">
    <source>
        <dbReference type="ARBA" id="ARBA00022448"/>
    </source>
</evidence>
<dbReference type="PANTHER" id="PTHR10778">
    <property type="entry name" value="SOLUTE CARRIER FAMILY 35 MEMBER B"/>
    <property type="match status" value="1"/>
</dbReference>
<organism evidence="7 8">
    <name type="scientific">Prorocentrum cordatum</name>
    <dbReference type="NCBI Taxonomy" id="2364126"/>
    <lineage>
        <taxon>Eukaryota</taxon>
        <taxon>Sar</taxon>
        <taxon>Alveolata</taxon>
        <taxon>Dinophyceae</taxon>
        <taxon>Prorocentrales</taxon>
        <taxon>Prorocentraceae</taxon>
        <taxon>Prorocentrum</taxon>
    </lineage>
</organism>
<accession>A0ABN9SVK3</accession>
<proteinExistence type="predicted"/>